<protein>
    <recommendedName>
        <fullName evidence="4">Peptidase C39-like domain-containing protein</fullName>
    </recommendedName>
</protein>
<dbReference type="RefSeq" id="WP_141344788.1">
    <property type="nucleotide sequence ID" value="NZ_BJLF01000004.1"/>
</dbReference>
<keyword evidence="1" id="KW-0732">Signal</keyword>
<dbReference type="Proteomes" id="UP000318717">
    <property type="component" value="Unassembled WGS sequence"/>
</dbReference>
<evidence type="ECO:0008006" key="4">
    <source>
        <dbReference type="Google" id="ProtNLM"/>
    </source>
</evidence>
<feature type="chain" id="PRO_5021239169" description="Peptidase C39-like domain-containing protein" evidence="1">
    <location>
        <begin position="21"/>
        <end position="250"/>
    </location>
</feature>
<organism evidence="2 3">
    <name type="scientific">Vibrio inusitatus NBRC 102082</name>
    <dbReference type="NCBI Taxonomy" id="1219070"/>
    <lineage>
        <taxon>Bacteria</taxon>
        <taxon>Pseudomonadati</taxon>
        <taxon>Pseudomonadota</taxon>
        <taxon>Gammaproteobacteria</taxon>
        <taxon>Vibrionales</taxon>
        <taxon>Vibrionaceae</taxon>
        <taxon>Vibrio</taxon>
    </lineage>
</organism>
<dbReference type="AlphaFoldDB" id="A0A4Y3HTC3"/>
<sequence length="250" mass="27643">MSNRKLLTLVLCSMTPFAYALDSSGIEDKRIPIIKTAVTDQNHAFMTQNEELYTSAGKITAEVGPMVNVALITGNESRLLSNCSLNATGLLTRQTTAAVSNDAEALLKSKSDHFWGKHSPTVDKQLVGISNYLAIKAEQMPYELMTPSGSEWQSLDQTNVSSSKAWKEMNQYENGTRYVVAIGLQEDLIRDNSHYIYAEKIDGELVFIDGQTNLASDIPATYLADSFDFSHLNIPKVTTMMFWALTPSDV</sequence>
<dbReference type="OrthoDB" id="5866822at2"/>
<dbReference type="EMBL" id="BJLF01000004">
    <property type="protein sequence ID" value="GEA50399.1"/>
    <property type="molecule type" value="Genomic_DNA"/>
</dbReference>
<reference evidence="2 3" key="1">
    <citation type="submission" date="2019-06" db="EMBL/GenBank/DDBJ databases">
        <title>Whole genome shotgun sequence of Vibrio inusitatus NBRC 102082.</title>
        <authorList>
            <person name="Hosoyama A."/>
            <person name="Uohara A."/>
            <person name="Ohji S."/>
            <person name="Ichikawa N."/>
        </authorList>
    </citation>
    <scope>NUCLEOTIDE SEQUENCE [LARGE SCALE GENOMIC DNA]</scope>
    <source>
        <strain evidence="2 3">NBRC 102082</strain>
    </source>
</reference>
<keyword evidence="3" id="KW-1185">Reference proteome</keyword>
<feature type="signal peptide" evidence="1">
    <location>
        <begin position="1"/>
        <end position="20"/>
    </location>
</feature>
<evidence type="ECO:0000313" key="3">
    <source>
        <dbReference type="Proteomes" id="UP000318717"/>
    </source>
</evidence>
<proteinExistence type="predicted"/>
<evidence type="ECO:0000313" key="2">
    <source>
        <dbReference type="EMBL" id="GEA50399.1"/>
    </source>
</evidence>
<gene>
    <name evidence="2" type="ORF">VIN01S_12030</name>
</gene>
<evidence type="ECO:0000256" key="1">
    <source>
        <dbReference type="SAM" id="SignalP"/>
    </source>
</evidence>
<name>A0A4Y3HTC3_9VIBR</name>
<comment type="caution">
    <text evidence="2">The sequence shown here is derived from an EMBL/GenBank/DDBJ whole genome shotgun (WGS) entry which is preliminary data.</text>
</comment>
<accession>A0A4Y3HTC3</accession>